<dbReference type="EMBL" id="JAEPBG010000002">
    <property type="protein sequence ID" value="MBK4734605.1"/>
    <property type="molecule type" value="Genomic_DNA"/>
</dbReference>
<sequence>MTFPSSPTILDLAGHGIKVWFWGSVKDSKVLKSIMERISGVEVVDKNFDEALRDSLNFATHFLREKKALSDRSINVLDKTIKFLMADKEEITNGIEGVGLSIFGDLFMMSPHVQAAVEAGAESIAGKTSAIRRAMEHEVKNPGDPDQFKKILSTYNFYYPNGLKEFEKRVLKHDGWTHAERHVLSKIFDILRKEVMAETYIQSQKKNEKIKEEDSKKWEARMGVLNEVLTKENPDIEKHLTAALPLYQRAAIKAVQAIPSVVNTIKNGVDALQRGANAIKSAGSSLDSNSIVNAVSQLSMQAVKSIAASNDAAAPALVGYPATNGIVLAERVQIVADALPEYSPLGNRTEVVMEHSQLTGATQAANIHNHAHAESRELEERMVEACNSALSEVGQTLRPLYFVGEDLLSAAFLEQQEGMLINFPNTSGEAQSYYDSAWNMGKAGWNYGMSWLGYQESPAEQQLRQRVQGLDHACRGNKELMQEASHYLDQAFAEACLLEPLSDLRVDGEKNLLRFPTGSNECLLRTHPNGPRYTYTIERKGDDATALTIEASWEIQEYGESATNLKPQGTSSSALRTSVQLILRAADDGAGIETSIHPLGLSASIDNRIVYGTNASA</sequence>
<accession>A0A934W622</accession>
<dbReference type="AlphaFoldDB" id="A0A934W622"/>
<evidence type="ECO:0000313" key="2">
    <source>
        <dbReference type="Proteomes" id="UP000622890"/>
    </source>
</evidence>
<evidence type="ECO:0000313" key="1">
    <source>
        <dbReference type="EMBL" id="MBK4734605.1"/>
    </source>
</evidence>
<dbReference type="Proteomes" id="UP000622890">
    <property type="component" value="Unassembled WGS sequence"/>
</dbReference>
<name>A0A934W622_9BURK</name>
<keyword evidence="2" id="KW-1185">Reference proteome</keyword>
<proteinExistence type="predicted"/>
<reference evidence="1" key="1">
    <citation type="submission" date="2021-01" db="EMBL/GenBank/DDBJ databases">
        <title>Genome sequence of strain Noviherbaspirillum sp. DKR-6.</title>
        <authorList>
            <person name="Chaudhary D.K."/>
        </authorList>
    </citation>
    <scope>NUCLEOTIDE SEQUENCE</scope>
    <source>
        <strain evidence="1">DKR-6</strain>
    </source>
</reference>
<dbReference type="RefSeq" id="WP_200591338.1">
    <property type="nucleotide sequence ID" value="NZ_JAEPBG010000002.1"/>
</dbReference>
<organism evidence="1 2">
    <name type="scientific">Noviherbaspirillum pedocola</name>
    <dbReference type="NCBI Taxonomy" id="2801341"/>
    <lineage>
        <taxon>Bacteria</taxon>
        <taxon>Pseudomonadati</taxon>
        <taxon>Pseudomonadota</taxon>
        <taxon>Betaproteobacteria</taxon>
        <taxon>Burkholderiales</taxon>
        <taxon>Oxalobacteraceae</taxon>
        <taxon>Noviherbaspirillum</taxon>
    </lineage>
</organism>
<protein>
    <submittedName>
        <fullName evidence="1">Uncharacterized protein</fullName>
    </submittedName>
</protein>
<gene>
    <name evidence="1" type="ORF">JJB74_08315</name>
</gene>
<comment type="caution">
    <text evidence="1">The sequence shown here is derived from an EMBL/GenBank/DDBJ whole genome shotgun (WGS) entry which is preliminary data.</text>
</comment>